<name>A0A5B7WPD4_9MICC</name>
<evidence type="ECO:0000313" key="5">
    <source>
        <dbReference type="Proteomes" id="UP000307000"/>
    </source>
</evidence>
<feature type="compositionally biased region" description="Low complexity" evidence="2">
    <location>
        <begin position="373"/>
        <end position="414"/>
    </location>
</feature>
<feature type="compositionally biased region" description="Low complexity" evidence="2">
    <location>
        <begin position="449"/>
        <end position="462"/>
    </location>
</feature>
<keyword evidence="1" id="KW-0732">Signal</keyword>
<dbReference type="PANTHER" id="PTHR21666:SF289">
    <property type="entry name" value="L-ALA--D-GLU ENDOPEPTIDASE"/>
    <property type="match status" value="1"/>
</dbReference>
<evidence type="ECO:0000313" key="4">
    <source>
        <dbReference type="EMBL" id="QCY45966.1"/>
    </source>
</evidence>
<proteinExistence type="predicted"/>
<sequence length="487" mass="50740">MFVLGGKRALVKRRHQVNRELLLPTRTRGARRAVKVSLTGLAAAGLSAALAFPLVAQGTEDRQGNIPVAIDAIGDPNFFAGDVVVDQYAPLAVFGGSGKVVAIDGRPVEMLKGAAPHTAAPDRDSPRAPLLAGQVGQLGVLPGSLQLMHPVTTRNISSPYGWRKNPTGPGNQIHIGQDYPIACGSPVYAAEAGRVVVSGWRGHSGNRVTIDHGNNVHTGYSHNSRLLVGIGDEVEQGQLIARSGTTGNSTGCHVHFEVIVDGRWHDPRNYLPGIPGQRQAMIDSRRLTVKSPTLPGGGQQREEPTPPAAAPDPDVVVPEDDTPVVPQPKPSKRPSSAPPTRPAAEPSQSSTRPDKPHSSPTPSTSRPAPPSSTSPSPEESSTPPSAEGSSPSSTVPTASPTPTDSTPPETTRSPQSEPSESTNAHSRSAPHTESPDREPTHSAPAQQCEESSASVLESLVPSDSASPFERSTPPTHGSHGPSGPTAC</sequence>
<evidence type="ECO:0000256" key="2">
    <source>
        <dbReference type="SAM" id="MobiDB-lite"/>
    </source>
</evidence>
<dbReference type="PANTHER" id="PTHR21666">
    <property type="entry name" value="PEPTIDASE-RELATED"/>
    <property type="match status" value="1"/>
</dbReference>
<dbReference type="KEGG" id="gcr:GcLGCM259_0182"/>
<dbReference type="SUPFAM" id="SSF51261">
    <property type="entry name" value="Duplicated hybrid motif"/>
    <property type="match status" value="1"/>
</dbReference>
<dbReference type="AlphaFoldDB" id="A0A5B7WPD4"/>
<dbReference type="InterPro" id="IPR050570">
    <property type="entry name" value="Cell_wall_metabolism_enzyme"/>
</dbReference>
<protein>
    <submittedName>
        <fullName evidence="4">Membrane-bound M23 family peptidase</fullName>
    </submittedName>
</protein>
<dbReference type="Pfam" id="PF01551">
    <property type="entry name" value="Peptidase_M23"/>
    <property type="match status" value="1"/>
</dbReference>
<feature type="region of interest" description="Disordered" evidence="2">
    <location>
        <begin position="289"/>
        <end position="487"/>
    </location>
</feature>
<dbReference type="CDD" id="cd12797">
    <property type="entry name" value="M23_peptidase"/>
    <property type="match status" value="1"/>
</dbReference>
<evidence type="ECO:0000256" key="1">
    <source>
        <dbReference type="ARBA" id="ARBA00022729"/>
    </source>
</evidence>
<dbReference type="InterPro" id="IPR011055">
    <property type="entry name" value="Dup_hybrid_motif"/>
</dbReference>
<feature type="compositionally biased region" description="Low complexity" evidence="2">
    <location>
        <begin position="471"/>
        <end position="487"/>
    </location>
</feature>
<dbReference type="InterPro" id="IPR016047">
    <property type="entry name" value="M23ase_b-sheet_dom"/>
</dbReference>
<feature type="domain" description="M23ase beta-sheet core" evidence="3">
    <location>
        <begin position="173"/>
        <end position="267"/>
    </location>
</feature>
<accession>A0A5B7WPD4</accession>
<feature type="compositionally biased region" description="Polar residues" evidence="2">
    <location>
        <begin position="415"/>
        <end position="431"/>
    </location>
</feature>
<dbReference type="Gene3D" id="2.70.70.10">
    <property type="entry name" value="Glucose Permease (Domain IIA)"/>
    <property type="match status" value="1"/>
</dbReference>
<dbReference type="Proteomes" id="UP000307000">
    <property type="component" value="Chromosome"/>
</dbReference>
<dbReference type="GO" id="GO:0004222">
    <property type="term" value="F:metalloendopeptidase activity"/>
    <property type="evidence" value="ECO:0007669"/>
    <property type="project" value="TreeGrafter"/>
</dbReference>
<gene>
    <name evidence="4" type="ORF">GcLGCM259_0182</name>
</gene>
<keyword evidence="5" id="KW-1185">Reference proteome</keyword>
<organism evidence="4 5">
    <name type="scientific">Glutamicibacter creatinolyticus</name>
    <dbReference type="NCBI Taxonomy" id="162496"/>
    <lineage>
        <taxon>Bacteria</taxon>
        <taxon>Bacillati</taxon>
        <taxon>Actinomycetota</taxon>
        <taxon>Actinomycetes</taxon>
        <taxon>Micrococcales</taxon>
        <taxon>Micrococcaceae</taxon>
        <taxon>Glutamicibacter</taxon>
    </lineage>
</organism>
<evidence type="ECO:0000259" key="3">
    <source>
        <dbReference type="Pfam" id="PF01551"/>
    </source>
</evidence>
<dbReference type="PRINTS" id="PR01217">
    <property type="entry name" value="PRICHEXTENSN"/>
</dbReference>
<dbReference type="EMBL" id="CP034412">
    <property type="protein sequence ID" value="QCY45966.1"/>
    <property type="molecule type" value="Genomic_DNA"/>
</dbReference>
<reference evidence="4 5" key="1">
    <citation type="submission" date="2018-12" db="EMBL/GenBank/DDBJ databases">
        <title>Complete Genome Sequence of Glutamicibacter creatinolyticus strain LGCM259,isolated from an abscess of a 12-year-old mare in Italy.</title>
        <authorList>
            <person name="Santos R.G."/>
            <person name="Silva A.L."/>
            <person name="Seyffert N."/>
            <person name="Castro T.L.P."/>
            <person name="Attili A.R."/>
            <person name="Rifici C."/>
            <person name="Mazzullo G."/>
            <person name="Brenig B."/>
            <person name="Venanzi F."/>
            <person name="Azevedo V."/>
        </authorList>
    </citation>
    <scope>NUCLEOTIDE SEQUENCE [LARGE SCALE GENOMIC DNA]</scope>
    <source>
        <strain evidence="4 5">LGCM 259</strain>
    </source>
</reference>